<dbReference type="eggNOG" id="ENOG502S27Q">
    <property type="taxonomic scope" value="Eukaryota"/>
</dbReference>
<proteinExistence type="predicted"/>
<dbReference type="InterPro" id="IPR031941">
    <property type="entry name" value="DUF4773"/>
</dbReference>
<dbReference type="OrthoDB" id="5952164at2759"/>
<feature type="domain" description="DUF4773" evidence="2">
    <location>
        <begin position="53"/>
        <end position="173"/>
    </location>
</feature>
<accession>A0A067QST7</accession>
<name>A0A067QST7_ZOONE</name>
<organism evidence="3 4">
    <name type="scientific">Zootermopsis nevadensis</name>
    <name type="common">Dampwood termite</name>
    <dbReference type="NCBI Taxonomy" id="136037"/>
    <lineage>
        <taxon>Eukaryota</taxon>
        <taxon>Metazoa</taxon>
        <taxon>Ecdysozoa</taxon>
        <taxon>Arthropoda</taxon>
        <taxon>Hexapoda</taxon>
        <taxon>Insecta</taxon>
        <taxon>Pterygota</taxon>
        <taxon>Neoptera</taxon>
        <taxon>Polyneoptera</taxon>
        <taxon>Dictyoptera</taxon>
        <taxon>Blattodea</taxon>
        <taxon>Blattoidea</taxon>
        <taxon>Termitoidae</taxon>
        <taxon>Termopsidae</taxon>
        <taxon>Zootermopsis</taxon>
    </lineage>
</organism>
<reference evidence="3 4" key="1">
    <citation type="journal article" date="2014" name="Nat. Commun.">
        <title>Molecular traces of alternative social organization in a termite genome.</title>
        <authorList>
            <person name="Terrapon N."/>
            <person name="Li C."/>
            <person name="Robertson H.M."/>
            <person name="Ji L."/>
            <person name="Meng X."/>
            <person name="Booth W."/>
            <person name="Chen Z."/>
            <person name="Childers C.P."/>
            <person name="Glastad K.M."/>
            <person name="Gokhale K."/>
            <person name="Gowin J."/>
            <person name="Gronenberg W."/>
            <person name="Hermansen R.A."/>
            <person name="Hu H."/>
            <person name="Hunt B.G."/>
            <person name="Huylmans A.K."/>
            <person name="Khalil S.M."/>
            <person name="Mitchell R.D."/>
            <person name="Munoz-Torres M.C."/>
            <person name="Mustard J.A."/>
            <person name="Pan H."/>
            <person name="Reese J.T."/>
            <person name="Scharf M.E."/>
            <person name="Sun F."/>
            <person name="Vogel H."/>
            <person name="Xiao J."/>
            <person name="Yang W."/>
            <person name="Yang Z."/>
            <person name="Yang Z."/>
            <person name="Zhou J."/>
            <person name="Zhu J."/>
            <person name="Brent C.S."/>
            <person name="Elsik C.G."/>
            <person name="Goodisman M.A."/>
            <person name="Liberles D.A."/>
            <person name="Roe R.M."/>
            <person name="Vargo E.L."/>
            <person name="Vilcinskas A."/>
            <person name="Wang J."/>
            <person name="Bornberg-Bauer E."/>
            <person name="Korb J."/>
            <person name="Zhang G."/>
            <person name="Liebig J."/>
        </authorList>
    </citation>
    <scope>NUCLEOTIDE SEQUENCE [LARGE SCALE GENOMIC DNA]</scope>
    <source>
        <tissue evidence="3">Whole organism</tissue>
    </source>
</reference>
<dbReference type="Pfam" id="PF15998">
    <property type="entry name" value="DUF4773"/>
    <property type="match status" value="1"/>
</dbReference>
<dbReference type="EMBL" id="KK853060">
    <property type="protein sequence ID" value="KDR11907.1"/>
    <property type="molecule type" value="Genomic_DNA"/>
</dbReference>
<keyword evidence="1" id="KW-0732">Signal</keyword>
<evidence type="ECO:0000259" key="2">
    <source>
        <dbReference type="Pfam" id="PF15998"/>
    </source>
</evidence>
<keyword evidence="4" id="KW-1185">Reference proteome</keyword>
<gene>
    <name evidence="3" type="ORF">L798_13794</name>
</gene>
<dbReference type="OMA" id="NIMMNDR"/>
<dbReference type="PANTHER" id="PTHR36299:SF1">
    <property type="entry name" value="DUF4773 DOMAIN-CONTAINING PROTEIN"/>
    <property type="match status" value="1"/>
</dbReference>
<protein>
    <recommendedName>
        <fullName evidence="2">DUF4773 domain-containing protein</fullName>
    </recommendedName>
</protein>
<evidence type="ECO:0000313" key="4">
    <source>
        <dbReference type="Proteomes" id="UP000027135"/>
    </source>
</evidence>
<dbReference type="PANTHER" id="PTHR36299">
    <property type="entry name" value="AGAP008005-PA"/>
    <property type="match status" value="1"/>
</dbReference>
<feature type="signal peptide" evidence="1">
    <location>
        <begin position="1"/>
        <end position="26"/>
    </location>
</feature>
<evidence type="ECO:0000313" key="3">
    <source>
        <dbReference type="EMBL" id="KDR11907.1"/>
    </source>
</evidence>
<dbReference type="InParanoid" id="A0A067QST7"/>
<dbReference type="AlphaFoldDB" id="A0A067QST7"/>
<evidence type="ECO:0000256" key="1">
    <source>
        <dbReference type="SAM" id="SignalP"/>
    </source>
</evidence>
<feature type="chain" id="PRO_5001644335" description="DUF4773 domain-containing protein" evidence="1">
    <location>
        <begin position="27"/>
        <end position="216"/>
    </location>
</feature>
<dbReference type="Proteomes" id="UP000027135">
    <property type="component" value="Unassembled WGS sequence"/>
</dbReference>
<sequence>MLGGLAKFTRPALWWILSLCASLLRGQEFVDDVELLFHEGSTTPQKLLLDRMPCSCQSYTCGCCAGMSIQSYNFSRNACLNLTYDPYEFSVTSDMLMNDNSVFTNTFSAKNPPASCVPVPLPYLPTTVHMCVRVFNIFTPGFNLHMCVDFEGRIANKPIVILHFDCLRVGSDGFALLKPEDEGGLKPPTPVNLPGDDEYDEVIEESHLIQTTAVTQ</sequence>